<dbReference type="AlphaFoldDB" id="A0A8S1F786"/>
<dbReference type="GO" id="GO:0007411">
    <property type="term" value="P:axon guidance"/>
    <property type="evidence" value="ECO:0007669"/>
    <property type="project" value="TreeGrafter"/>
</dbReference>
<dbReference type="PANTHER" id="PTHR11304">
    <property type="entry name" value="EPHRIN"/>
    <property type="match status" value="1"/>
</dbReference>
<dbReference type="EMBL" id="CADEPM010000009">
    <property type="protein sequence ID" value="CAB3409698.1"/>
    <property type="molecule type" value="Genomic_DNA"/>
</dbReference>
<dbReference type="GO" id="GO:0048013">
    <property type="term" value="P:ephrin receptor signaling pathway"/>
    <property type="evidence" value="ECO:0007669"/>
    <property type="project" value="TreeGrafter"/>
</dbReference>
<dbReference type="OrthoDB" id="6250301at2759"/>
<dbReference type="InterPro" id="IPR031328">
    <property type="entry name" value="Ephrin"/>
</dbReference>
<evidence type="ECO:0000256" key="3">
    <source>
        <dbReference type="ARBA" id="ARBA00023136"/>
    </source>
</evidence>
<comment type="caution">
    <text evidence="10">The sequence shown here is derived from an EMBL/GenBank/DDBJ whole genome shotgun (WGS) entry which is preliminary data.</text>
</comment>
<keyword evidence="4" id="KW-1015">Disulfide bond</keyword>
<reference evidence="10 11" key="1">
    <citation type="submission" date="2020-04" db="EMBL/GenBank/DDBJ databases">
        <authorList>
            <person name="Laetsch R D."/>
            <person name="Stevens L."/>
            <person name="Kumar S."/>
            <person name="Blaxter L. M."/>
        </authorList>
    </citation>
    <scope>NUCLEOTIDE SEQUENCE [LARGE SCALE GENOMIC DNA]</scope>
</reference>
<dbReference type="InterPro" id="IPR001799">
    <property type="entry name" value="Ephrin_RBD"/>
</dbReference>
<feature type="region of interest" description="Disordered" evidence="8">
    <location>
        <begin position="155"/>
        <end position="200"/>
    </location>
</feature>
<keyword evidence="5" id="KW-0325">Glycoprotein</keyword>
<comment type="subcellular location">
    <subcellularLocation>
        <location evidence="1">Membrane</location>
    </subcellularLocation>
</comment>
<keyword evidence="3 7" id="KW-0472">Membrane</keyword>
<dbReference type="Proteomes" id="UP000494206">
    <property type="component" value="Unassembled WGS sequence"/>
</dbReference>
<name>A0A8S1F786_9PELO</name>
<dbReference type="GO" id="GO:0046875">
    <property type="term" value="F:ephrin receptor binding"/>
    <property type="evidence" value="ECO:0007669"/>
    <property type="project" value="TreeGrafter"/>
</dbReference>
<evidence type="ECO:0000256" key="1">
    <source>
        <dbReference type="ARBA" id="ARBA00004370"/>
    </source>
</evidence>
<dbReference type="InterPro" id="IPR008972">
    <property type="entry name" value="Cupredoxin"/>
</dbReference>
<feature type="compositionally biased region" description="Basic and acidic residues" evidence="8">
    <location>
        <begin position="182"/>
        <end position="200"/>
    </location>
</feature>
<dbReference type="CDD" id="cd02675">
    <property type="entry name" value="Ephrin_ectodomain"/>
    <property type="match status" value="1"/>
</dbReference>
<dbReference type="Gene3D" id="2.60.40.420">
    <property type="entry name" value="Cupredoxins - blue copper proteins"/>
    <property type="match status" value="1"/>
</dbReference>
<evidence type="ECO:0000256" key="8">
    <source>
        <dbReference type="SAM" id="MobiDB-lite"/>
    </source>
</evidence>
<proteinExistence type="inferred from homology"/>
<feature type="compositionally biased region" description="Acidic residues" evidence="8">
    <location>
        <begin position="166"/>
        <end position="175"/>
    </location>
</feature>
<comment type="similarity">
    <text evidence="6 7">Belongs to the ephrin family.</text>
</comment>
<evidence type="ECO:0000313" key="10">
    <source>
        <dbReference type="EMBL" id="CAB3409698.1"/>
    </source>
</evidence>
<gene>
    <name evidence="10" type="ORF">CBOVIS_LOCUS11318</name>
</gene>
<protein>
    <recommendedName>
        <fullName evidence="9">Ephrin RBD domain-containing protein</fullName>
    </recommendedName>
</protein>
<organism evidence="10 11">
    <name type="scientific">Caenorhabditis bovis</name>
    <dbReference type="NCBI Taxonomy" id="2654633"/>
    <lineage>
        <taxon>Eukaryota</taxon>
        <taxon>Metazoa</taxon>
        <taxon>Ecdysozoa</taxon>
        <taxon>Nematoda</taxon>
        <taxon>Chromadorea</taxon>
        <taxon>Rhabditida</taxon>
        <taxon>Rhabditina</taxon>
        <taxon>Rhabditomorpha</taxon>
        <taxon>Rhabditoidea</taxon>
        <taxon>Rhabditidae</taxon>
        <taxon>Peloderinae</taxon>
        <taxon>Caenorhabditis</taxon>
    </lineage>
</organism>
<evidence type="ECO:0000256" key="6">
    <source>
        <dbReference type="PROSITE-ProRule" id="PRU00884"/>
    </source>
</evidence>
<dbReference type="GO" id="GO:0005886">
    <property type="term" value="C:plasma membrane"/>
    <property type="evidence" value="ECO:0007669"/>
    <property type="project" value="TreeGrafter"/>
</dbReference>
<dbReference type="PRINTS" id="PR01347">
    <property type="entry name" value="EPHRIN"/>
</dbReference>
<feature type="domain" description="Ephrin RBD" evidence="9">
    <location>
        <begin position="1"/>
        <end position="146"/>
    </location>
</feature>
<evidence type="ECO:0000256" key="2">
    <source>
        <dbReference type="ARBA" id="ARBA00022729"/>
    </source>
</evidence>
<evidence type="ECO:0000259" key="9">
    <source>
        <dbReference type="PROSITE" id="PS51551"/>
    </source>
</evidence>
<dbReference type="PANTHER" id="PTHR11304:SF44">
    <property type="entry name" value="EPHRIN-4"/>
    <property type="match status" value="1"/>
</dbReference>
<evidence type="ECO:0000256" key="5">
    <source>
        <dbReference type="ARBA" id="ARBA00023180"/>
    </source>
</evidence>
<accession>A0A8S1F786</accession>
<evidence type="ECO:0000256" key="7">
    <source>
        <dbReference type="RuleBase" id="RU004375"/>
    </source>
</evidence>
<comment type="caution">
    <text evidence="6">Lacks conserved residue(s) required for the propagation of feature annotation.</text>
</comment>
<evidence type="ECO:0000256" key="4">
    <source>
        <dbReference type="ARBA" id="ARBA00023157"/>
    </source>
</evidence>
<sequence>MHVNKDFIATINESNEAFKGVSFKASRDPTIDVRLGDVMRFVCPDNSEGGRAEYLIVYEVSELAYSECIIESTSREVLNCGQESIKFPPKSTSQLIRQFNPIPSGKEFQPGQTYYYITTSTGKLDGIDKINRGLCLSANMRLALKVSPAAPIFPSRPIVPRIEKPESDEDEDSENDSQLLPRDLEKSMKEKNPKFRRPSEFNEAGVHDQQFLKVVQMAKEGKTGTFENAKERATTRPWDPINVQYVSDVLQNTYSKNTDDDNLSYQRELDFVIHEDNNVRSLEYSSSTAASTLFLVFAIILLLC</sequence>
<evidence type="ECO:0000313" key="11">
    <source>
        <dbReference type="Proteomes" id="UP000494206"/>
    </source>
</evidence>
<dbReference type="PROSITE" id="PS51551">
    <property type="entry name" value="EPHRIN_RBD_2"/>
    <property type="match status" value="1"/>
</dbReference>
<dbReference type="Pfam" id="PF00812">
    <property type="entry name" value="Ephrin"/>
    <property type="match status" value="1"/>
</dbReference>
<dbReference type="SUPFAM" id="SSF49503">
    <property type="entry name" value="Cupredoxins"/>
    <property type="match status" value="1"/>
</dbReference>
<keyword evidence="2" id="KW-0732">Signal</keyword>
<keyword evidence="11" id="KW-1185">Reference proteome</keyword>